<name>A0ABV9CBQ0_9ACTN</name>
<dbReference type="SUPFAM" id="SSF49384">
    <property type="entry name" value="Carbohydrate-binding domain"/>
    <property type="match status" value="1"/>
</dbReference>
<dbReference type="Pfam" id="PF00553">
    <property type="entry name" value="CBM_2"/>
    <property type="match status" value="1"/>
</dbReference>
<evidence type="ECO:0000256" key="1">
    <source>
        <dbReference type="SAM" id="MobiDB-lite"/>
    </source>
</evidence>
<comment type="caution">
    <text evidence="4">The sequence shown here is derived from an EMBL/GenBank/DDBJ whole genome shotgun (WGS) entry which is preliminary data.</text>
</comment>
<dbReference type="Gene3D" id="2.60.40.290">
    <property type="match status" value="1"/>
</dbReference>
<proteinExistence type="predicted"/>
<reference evidence="5" key="1">
    <citation type="journal article" date="2019" name="Int. J. Syst. Evol. Microbiol.">
        <title>The Global Catalogue of Microorganisms (GCM) 10K type strain sequencing project: providing services to taxonomists for standard genome sequencing and annotation.</title>
        <authorList>
            <consortium name="The Broad Institute Genomics Platform"/>
            <consortium name="The Broad Institute Genome Sequencing Center for Infectious Disease"/>
            <person name="Wu L."/>
            <person name="Ma J."/>
        </authorList>
    </citation>
    <scope>NUCLEOTIDE SEQUENCE [LARGE SCALE GENOMIC DNA]</scope>
    <source>
        <strain evidence="5">CGMCC 4.7132</strain>
    </source>
</reference>
<feature type="domain" description="CBM2" evidence="3">
    <location>
        <begin position="36"/>
        <end position="145"/>
    </location>
</feature>
<dbReference type="Proteomes" id="UP001596004">
    <property type="component" value="Unassembled WGS sequence"/>
</dbReference>
<dbReference type="InterPro" id="IPR001919">
    <property type="entry name" value="CBD2"/>
</dbReference>
<feature type="compositionally biased region" description="Pro residues" evidence="1">
    <location>
        <begin position="147"/>
        <end position="194"/>
    </location>
</feature>
<gene>
    <name evidence="4" type="ORF">ACFO60_06865</name>
</gene>
<keyword evidence="5" id="KW-1185">Reference proteome</keyword>
<feature type="signal peptide" evidence="2">
    <location>
        <begin position="1"/>
        <end position="28"/>
    </location>
</feature>
<dbReference type="EMBL" id="JBHSFP010000003">
    <property type="protein sequence ID" value="MFC4530478.1"/>
    <property type="molecule type" value="Genomic_DNA"/>
</dbReference>
<organism evidence="4 5">
    <name type="scientific">Sphaerisporangium dianthi</name>
    <dbReference type="NCBI Taxonomy" id="1436120"/>
    <lineage>
        <taxon>Bacteria</taxon>
        <taxon>Bacillati</taxon>
        <taxon>Actinomycetota</taxon>
        <taxon>Actinomycetes</taxon>
        <taxon>Streptosporangiales</taxon>
        <taxon>Streptosporangiaceae</taxon>
        <taxon>Sphaerisporangium</taxon>
    </lineage>
</organism>
<dbReference type="InterPro" id="IPR012291">
    <property type="entry name" value="CBM2_carb-bd_dom_sf"/>
</dbReference>
<evidence type="ECO:0000256" key="2">
    <source>
        <dbReference type="SAM" id="SignalP"/>
    </source>
</evidence>
<feature type="region of interest" description="Disordered" evidence="1">
    <location>
        <begin position="144"/>
        <end position="194"/>
    </location>
</feature>
<keyword evidence="2" id="KW-0732">Signal</keyword>
<evidence type="ECO:0000313" key="5">
    <source>
        <dbReference type="Proteomes" id="UP001596004"/>
    </source>
</evidence>
<dbReference type="SMART" id="SM00637">
    <property type="entry name" value="CBD_II"/>
    <property type="match status" value="1"/>
</dbReference>
<dbReference type="RefSeq" id="WP_380838332.1">
    <property type="nucleotide sequence ID" value="NZ_JBHSFP010000003.1"/>
</dbReference>
<evidence type="ECO:0000313" key="4">
    <source>
        <dbReference type="EMBL" id="MFC4530478.1"/>
    </source>
</evidence>
<sequence length="194" mass="19793">MQAVPLKTRRRWREALLALTLVASGVTAATLTVAGPASAAAGCRVSYVVANRWPGGFTANVTITNLGDAVTNWRLTWSFTAGETIAYQWNAVYTQSGADVNAVNVSYNGSLATGASTLIGFIANSSGANPMPSSFALNGVRCGGPAVPTPSPSGDPVPPLPTPSRTPTGDPAPPIPTPSRTPTGDPVPPTPSPR</sequence>
<protein>
    <submittedName>
        <fullName evidence="4">Cellulose binding domain-containing protein</fullName>
    </submittedName>
</protein>
<evidence type="ECO:0000259" key="3">
    <source>
        <dbReference type="PROSITE" id="PS51173"/>
    </source>
</evidence>
<feature type="chain" id="PRO_5047539542" evidence="2">
    <location>
        <begin position="29"/>
        <end position="194"/>
    </location>
</feature>
<dbReference type="InterPro" id="IPR008965">
    <property type="entry name" value="CBM2/CBM3_carb-bd_dom_sf"/>
</dbReference>
<accession>A0ABV9CBQ0</accession>
<dbReference type="PROSITE" id="PS51173">
    <property type="entry name" value="CBM2"/>
    <property type="match status" value="1"/>
</dbReference>